<evidence type="ECO:0000256" key="1">
    <source>
        <dbReference type="SAM" id="Coils"/>
    </source>
</evidence>
<keyword evidence="1" id="KW-0175">Coiled coil</keyword>
<dbReference type="Proteomes" id="UP000478546">
    <property type="component" value="Unassembled WGS sequence"/>
</dbReference>
<dbReference type="RefSeq" id="WP_162346071.1">
    <property type="nucleotide sequence ID" value="NZ_JAAEAA010000009.1"/>
</dbReference>
<feature type="chain" id="PRO_5025392917" evidence="2">
    <location>
        <begin position="27"/>
        <end position="202"/>
    </location>
</feature>
<dbReference type="AlphaFoldDB" id="A0A6B2H9M3"/>
<evidence type="ECO:0000313" key="3">
    <source>
        <dbReference type="EMBL" id="NDK56014.1"/>
    </source>
</evidence>
<keyword evidence="4" id="KW-1185">Reference proteome</keyword>
<gene>
    <name evidence="3" type="ORF">GWO68_08805</name>
</gene>
<dbReference type="EMBL" id="JAAEAA010000009">
    <property type="protein sequence ID" value="NDK56014.1"/>
    <property type="molecule type" value="Genomic_DNA"/>
</dbReference>
<keyword evidence="2" id="KW-0732">Signal</keyword>
<evidence type="ECO:0000256" key="2">
    <source>
        <dbReference type="SAM" id="SignalP"/>
    </source>
</evidence>
<protein>
    <submittedName>
        <fullName evidence="3">Uncharacterized protein</fullName>
    </submittedName>
</protein>
<name>A0A6B2H9M3_9BACT</name>
<dbReference type="PROSITE" id="PS51257">
    <property type="entry name" value="PROKAR_LIPOPROTEIN"/>
    <property type="match status" value="1"/>
</dbReference>
<sequence>MKNVTLYLLGWCFCVIALLSSCSASKETKVEDELGDFRNWISQTTSNISDRTEEDWKKAKSDFATRTQELDVKQENFSDELKQDYQNLKQQFNDADKQYEESRRAARLTEWEQKLLGSYADKSTITRENVRQVYITFMENVRSQRSNWTDQDWEMAKMVMQTLNDRKDEVDEDLPTDDEVKIKALQMEFKTLETGGDLGGNN</sequence>
<feature type="signal peptide" evidence="2">
    <location>
        <begin position="1"/>
        <end position="26"/>
    </location>
</feature>
<reference evidence="3 4" key="1">
    <citation type="submission" date="2020-01" db="EMBL/GenBank/DDBJ databases">
        <authorList>
            <person name="Kim M.K."/>
        </authorList>
    </citation>
    <scope>NUCLEOTIDE SEQUENCE [LARGE SCALE GENOMIC DNA]</scope>
    <source>
        <strain evidence="3 4">BT213</strain>
    </source>
</reference>
<evidence type="ECO:0000313" key="4">
    <source>
        <dbReference type="Proteomes" id="UP000478546"/>
    </source>
</evidence>
<proteinExistence type="predicted"/>
<organism evidence="3 4">
    <name type="scientific">Pontibacter fetidus</name>
    <dbReference type="NCBI Taxonomy" id="2700082"/>
    <lineage>
        <taxon>Bacteria</taxon>
        <taxon>Pseudomonadati</taxon>
        <taxon>Bacteroidota</taxon>
        <taxon>Cytophagia</taxon>
        <taxon>Cytophagales</taxon>
        <taxon>Hymenobacteraceae</taxon>
        <taxon>Pontibacter</taxon>
    </lineage>
</organism>
<accession>A0A6B2H9M3</accession>
<feature type="coiled-coil region" evidence="1">
    <location>
        <begin position="78"/>
        <end position="105"/>
    </location>
</feature>
<comment type="caution">
    <text evidence="3">The sequence shown here is derived from an EMBL/GenBank/DDBJ whole genome shotgun (WGS) entry which is preliminary data.</text>
</comment>